<dbReference type="OrthoDB" id="6503934at2"/>
<dbReference type="EMBL" id="MJAO01000008">
    <property type="protein sequence ID" value="OKB66837.1"/>
    <property type="molecule type" value="Genomic_DNA"/>
</dbReference>
<dbReference type="InterPro" id="IPR041687">
    <property type="entry name" value="HTH_46"/>
</dbReference>
<dbReference type="AlphaFoldDB" id="A0A1Q4P127"/>
<feature type="domain" description="IprA winged helix-turn-helix" evidence="1">
    <location>
        <begin position="144"/>
        <end position="203"/>
    </location>
</feature>
<evidence type="ECO:0000313" key="2">
    <source>
        <dbReference type="EMBL" id="OKB66837.1"/>
    </source>
</evidence>
<reference evidence="2 3" key="1">
    <citation type="submission" date="2016-09" db="EMBL/GenBank/DDBJ databases">
        <title>Serratia marcescens MSU-97 and epiphytic antimycotic-producing bacteria.</title>
        <authorList>
            <person name="Matilla M.A."/>
        </authorList>
    </citation>
    <scope>NUCLEOTIDE SEQUENCE [LARGE SCALE GENOMIC DNA]</scope>
    <source>
        <strain evidence="2 3">MSU-97</strain>
    </source>
</reference>
<gene>
    <name evidence="2" type="ORF">BHU62_09355</name>
</gene>
<evidence type="ECO:0000313" key="3">
    <source>
        <dbReference type="Proteomes" id="UP000185770"/>
    </source>
</evidence>
<proteinExistence type="predicted"/>
<evidence type="ECO:0000259" key="1">
    <source>
        <dbReference type="Pfam" id="PF15977"/>
    </source>
</evidence>
<dbReference type="Pfam" id="PF15977">
    <property type="entry name" value="HTH_46"/>
    <property type="match status" value="1"/>
</dbReference>
<dbReference type="InterPro" id="IPR014710">
    <property type="entry name" value="RmlC-like_jellyroll"/>
</dbReference>
<name>A0A1Q4P127_SERMA</name>
<comment type="caution">
    <text evidence="2">The sequence shown here is derived from an EMBL/GenBank/DDBJ whole genome shotgun (WGS) entry which is preliminary data.</text>
</comment>
<dbReference type="Gene3D" id="2.60.120.10">
    <property type="entry name" value="Jelly Rolls"/>
    <property type="match status" value="1"/>
</dbReference>
<dbReference type="Proteomes" id="UP000185770">
    <property type="component" value="Unassembled WGS sequence"/>
</dbReference>
<accession>A0A1Q4P127</accession>
<sequence>MSLMMRPKQALYTLIDALAPYAQEIDEIIAAGVTDGFILRNDKEYANIYLLQAGYVNIRREPDGLVVATAFAPDVIGLAHYPGVEAHFYFELGPHCTLLSVARTKAVAQVNRHDLHREMMQVISFKMAFLYERDRAIQQSNANDIVLSMLKRFALIPREFRDTITVSRFIEQRTTLSRSSIQRVLSRLRQESVITLQEGFLVDTVLPSTRKYSISE</sequence>
<organism evidence="2 3">
    <name type="scientific">Serratia marcescens</name>
    <dbReference type="NCBI Taxonomy" id="615"/>
    <lineage>
        <taxon>Bacteria</taxon>
        <taxon>Pseudomonadati</taxon>
        <taxon>Pseudomonadota</taxon>
        <taxon>Gammaproteobacteria</taxon>
        <taxon>Enterobacterales</taxon>
        <taxon>Yersiniaceae</taxon>
        <taxon>Serratia</taxon>
    </lineage>
</organism>
<protein>
    <recommendedName>
        <fullName evidence="1">IprA winged helix-turn-helix domain-containing protein</fullName>
    </recommendedName>
</protein>
<dbReference type="RefSeq" id="WP_073531698.1">
    <property type="nucleotide sequence ID" value="NZ_MJAO01000008.1"/>
</dbReference>